<dbReference type="CDD" id="cd11041">
    <property type="entry name" value="CYP503A1-like"/>
    <property type="match status" value="1"/>
</dbReference>
<dbReference type="PANTHER" id="PTHR46206:SF2">
    <property type="entry name" value="CYTOCHROME P450 MONOOXYGENASE AUSG-RELATED"/>
    <property type="match status" value="1"/>
</dbReference>
<evidence type="ECO:0000256" key="5">
    <source>
        <dbReference type="ARBA" id="ARBA00023002"/>
    </source>
</evidence>
<keyword evidence="7" id="KW-0503">Monooxygenase</keyword>
<evidence type="ECO:0000313" key="11">
    <source>
        <dbReference type="Proteomes" id="UP001149074"/>
    </source>
</evidence>
<keyword evidence="9" id="KW-0472">Membrane</keyword>
<name>A0A9W9G0B6_9EURO</name>
<evidence type="ECO:0000256" key="3">
    <source>
        <dbReference type="ARBA" id="ARBA00022617"/>
    </source>
</evidence>
<dbReference type="PANTHER" id="PTHR46206">
    <property type="entry name" value="CYTOCHROME P450"/>
    <property type="match status" value="1"/>
</dbReference>
<feature type="transmembrane region" description="Helical" evidence="9">
    <location>
        <begin position="37"/>
        <end position="54"/>
    </location>
</feature>
<keyword evidence="4 8" id="KW-0479">Metal-binding</keyword>
<evidence type="ECO:0000256" key="6">
    <source>
        <dbReference type="ARBA" id="ARBA00023004"/>
    </source>
</evidence>
<dbReference type="RefSeq" id="XP_056477855.1">
    <property type="nucleotide sequence ID" value="XM_056614883.1"/>
</dbReference>
<protein>
    <recommendedName>
        <fullName evidence="12">Cytochrome P450</fullName>
    </recommendedName>
</protein>
<evidence type="ECO:0000256" key="2">
    <source>
        <dbReference type="ARBA" id="ARBA00010617"/>
    </source>
</evidence>
<dbReference type="OrthoDB" id="1844152at2759"/>
<proteinExistence type="inferred from homology"/>
<dbReference type="GO" id="GO:0004497">
    <property type="term" value="F:monooxygenase activity"/>
    <property type="evidence" value="ECO:0007669"/>
    <property type="project" value="UniProtKB-KW"/>
</dbReference>
<evidence type="ECO:0000313" key="10">
    <source>
        <dbReference type="EMBL" id="KAJ5109744.1"/>
    </source>
</evidence>
<dbReference type="GO" id="GO:0005506">
    <property type="term" value="F:iron ion binding"/>
    <property type="evidence" value="ECO:0007669"/>
    <property type="project" value="InterPro"/>
</dbReference>
<keyword evidence="6 8" id="KW-0408">Iron</keyword>
<keyword evidence="9" id="KW-0812">Transmembrane</keyword>
<keyword evidence="3 8" id="KW-0349">Heme</keyword>
<keyword evidence="5" id="KW-0560">Oxidoreductase</keyword>
<dbReference type="PRINTS" id="PR00465">
    <property type="entry name" value="EP450IV"/>
</dbReference>
<comment type="cofactor">
    <cofactor evidence="1 8">
        <name>heme</name>
        <dbReference type="ChEBI" id="CHEBI:30413"/>
    </cofactor>
</comment>
<accession>A0A9W9G0B6</accession>
<organism evidence="10 11">
    <name type="scientific">Penicillium argentinense</name>
    <dbReference type="NCBI Taxonomy" id="1131581"/>
    <lineage>
        <taxon>Eukaryota</taxon>
        <taxon>Fungi</taxon>
        <taxon>Dikarya</taxon>
        <taxon>Ascomycota</taxon>
        <taxon>Pezizomycotina</taxon>
        <taxon>Eurotiomycetes</taxon>
        <taxon>Eurotiomycetidae</taxon>
        <taxon>Eurotiales</taxon>
        <taxon>Aspergillaceae</taxon>
        <taxon>Penicillium</taxon>
    </lineage>
</organism>
<keyword evidence="11" id="KW-1185">Reference proteome</keyword>
<dbReference type="GO" id="GO:0016705">
    <property type="term" value="F:oxidoreductase activity, acting on paired donors, with incorporation or reduction of molecular oxygen"/>
    <property type="evidence" value="ECO:0007669"/>
    <property type="project" value="InterPro"/>
</dbReference>
<comment type="caution">
    <text evidence="10">The sequence shown here is derived from an EMBL/GenBank/DDBJ whole genome shotgun (WGS) entry which is preliminary data.</text>
</comment>
<sequence>MNFVQNRTTVLGFNDNWKPDLSNVTSTALDLKNDWNPRYIILGIAALILFFIWTKSAELQNPSRLPVIGRKWYELGYGKARRRFQTGAPRLVKDCLEKYGDAFYLYTDSKFHLILSYKYADAIRYDNRLSFMKAIQQKLNNGVHGFEPHAHMSSDKRFLRDMVKQVLTRSLASVIEPINSECDDALRRNWSDSDESQEFMLKETMWKILGQIISKTYFNDESVHRNPEWIRLSTEYIKESFVAAHELRSWPKPIWGLVANFHPRTKFVRRQLKQIRQLLKPFLLKLDEAKEGKESKTPIEWLHNAFQGQSPDIVSMIISLCMVSYDAGTEAVTHLISDLSGKDQLIHDLRAEILDVVGKEGFTKSSLQNLTLMDSVMKESQRLHPESYLLMQRQALEEVTLPDGIVIPKDTLLMISATHMMMDSSVWSDGDKFDGYRFFNLRQKSDKAAQASHYYVTTSPEQIAFGHGNQACAGRFFASYLIKIILCHILLKYDFSVKAPEEGRSRIARIQLLRIRG</sequence>
<dbReference type="SUPFAM" id="SSF48264">
    <property type="entry name" value="Cytochrome P450"/>
    <property type="match status" value="1"/>
</dbReference>
<dbReference type="InterPro" id="IPR002403">
    <property type="entry name" value="Cyt_P450_E_grp-IV"/>
</dbReference>
<evidence type="ECO:0000256" key="4">
    <source>
        <dbReference type="ARBA" id="ARBA00022723"/>
    </source>
</evidence>
<comment type="similarity">
    <text evidence="2">Belongs to the cytochrome P450 family.</text>
</comment>
<evidence type="ECO:0000256" key="7">
    <source>
        <dbReference type="ARBA" id="ARBA00023033"/>
    </source>
</evidence>
<reference evidence="10" key="2">
    <citation type="journal article" date="2023" name="IMA Fungus">
        <title>Comparative genomic study of the Penicillium genus elucidates a diverse pangenome and 15 lateral gene transfer events.</title>
        <authorList>
            <person name="Petersen C."/>
            <person name="Sorensen T."/>
            <person name="Nielsen M.R."/>
            <person name="Sondergaard T.E."/>
            <person name="Sorensen J.L."/>
            <person name="Fitzpatrick D.A."/>
            <person name="Frisvad J.C."/>
            <person name="Nielsen K.L."/>
        </authorList>
    </citation>
    <scope>NUCLEOTIDE SEQUENCE</scope>
    <source>
        <strain evidence="10">IBT 30761</strain>
    </source>
</reference>
<evidence type="ECO:0000256" key="1">
    <source>
        <dbReference type="ARBA" id="ARBA00001971"/>
    </source>
</evidence>
<gene>
    <name evidence="10" type="ORF">N7532_002389</name>
</gene>
<evidence type="ECO:0000256" key="8">
    <source>
        <dbReference type="PIRSR" id="PIRSR602403-1"/>
    </source>
</evidence>
<reference evidence="10" key="1">
    <citation type="submission" date="2022-11" db="EMBL/GenBank/DDBJ databases">
        <authorList>
            <person name="Petersen C."/>
        </authorList>
    </citation>
    <scope>NUCLEOTIDE SEQUENCE</scope>
    <source>
        <strain evidence="10">IBT 30761</strain>
    </source>
</reference>
<evidence type="ECO:0008006" key="12">
    <source>
        <dbReference type="Google" id="ProtNLM"/>
    </source>
</evidence>
<feature type="binding site" description="axial binding residue" evidence="8">
    <location>
        <position position="472"/>
    </location>
    <ligand>
        <name>heme</name>
        <dbReference type="ChEBI" id="CHEBI:30413"/>
    </ligand>
    <ligandPart>
        <name>Fe</name>
        <dbReference type="ChEBI" id="CHEBI:18248"/>
    </ligandPart>
</feature>
<evidence type="ECO:0000256" key="9">
    <source>
        <dbReference type="SAM" id="Phobius"/>
    </source>
</evidence>
<keyword evidence="9" id="KW-1133">Transmembrane helix</keyword>
<dbReference type="InterPro" id="IPR036396">
    <property type="entry name" value="Cyt_P450_sf"/>
</dbReference>
<dbReference type="EMBL" id="JAPQKI010000003">
    <property type="protein sequence ID" value="KAJ5109744.1"/>
    <property type="molecule type" value="Genomic_DNA"/>
</dbReference>
<dbReference type="AlphaFoldDB" id="A0A9W9G0B6"/>
<dbReference type="GO" id="GO:0043386">
    <property type="term" value="P:mycotoxin biosynthetic process"/>
    <property type="evidence" value="ECO:0007669"/>
    <property type="project" value="UniProtKB-ARBA"/>
</dbReference>
<dbReference type="Pfam" id="PF00067">
    <property type="entry name" value="p450"/>
    <property type="match status" value="1"/>
</dbReference>
<dbReference type="Gene3D" id="1.10.630.10">
    <property type="entry name" value="Cytochrome P450"/>
    <property type="match status" value="1"/>
</dbReference>
<dbReference type="Proteomes" id="UP001149074">
    <property type="component" value="Unassembled WGS sequence"/>
</dbReference>
<dbReference type="GO" id="GO:0020037">
    <property type="term" value="F:heme binding"/>
    <property type="evidence" value="ECO:0007669"/>
    <property type="project" value="InterPro"/>
</dbReference>
<dbReference type="InterPro" id="IPR001128">
    <property type="entry name" value="Cyt_P450"/>
</dbReference>
<dbReference type="GeneID" id="81353862"/>